<evidence type="ECO:0000313" key="2">
    <source>
        <dbReference type="EMBL" id="GMI40338.1"/>
    </source>
</evidence>
<evidence type="ECO:0000256" key="1">
    <source>
        <dbReference type="SAM" id="MobiDB-lite"/>
    </source>
</evidence>
<dbReference type="EMBL" id="BRYA01000125">
    <property type="protein sequence ID" value="GMI40338.1"/>
    <property type="molecule type" value="Genomic_DNA"/>
</dbReference>
<comment type="caution">
    <text evidence="2">The sequence shown here is derived from an EMBL/GenBank/DDBJ whole genome shotgun (WGS) entry which is preliminary data.</text>
</comment>
<feature type="region of interest" description="Disordered" evidence="1">
    <location>
        <begin position="1"/>
        <end position="34"/>
    </location>
</feature>
<keyword evidence="3" id="KW-1185">Reference proteome</keyword>
<sequence>MDRGNGGRGRRGLTRPPCRRHYVNPGGWGGEVGGVKASTTRLRSMSEGEGEALYRDYVVKEKRGLVWGEGGITVAAGHEGDGVRWRSWRLSRGGRRGWGGST</sequence>
<name>A0A9W7GB73_9STRA</name>
<accession>A0A9W7GB73</accession>
<reference evidence="3" key="1">
    <citation type="journal article" date="2023" name="Commun. Biol.">
        <title>Genome analysis of Parmales, the sister group of diatoms, reveals the evolutionary specialization of diatoms from phago-mixotrophs to photoautotrophs.</title>
        <authorList>
            <person name="Ban H."/>
            <person name="Sato S."/>
            <person name="Yoshikawa S."/>
            <person name="Yamada K."/>
            <person name="Nakamura Y."/>
            <person name="Ichinomiya M."/>
            <person name="Sato N."/>
            <person name="Blanc-Mathieu R."/>
            <person name="Endo H."/>
            <person name="Kuwata A."/>
            <person name="Ogata H."/>
        </authorList>
    </citation>
    <scope>NUCLEOTIDE SEQUENCE [LARGE SCALE GENOMIC DNA]</scope>
</reference>
<organism evidence="2 3">
    <name type="scientific">Triparma columacea</name>
    <dbReference type="NCBI Taxonomy" id="722753"/>
    <lineage>
        <taxon>Eukaryota</taxon>
        <taxon>Sar</taxon>
        <taxon>Stramenopiles</taxon>
        <taxon>Ochrophyta</taxon>
        <taxon>Bolidophyceae</taxon>
        <taxon>Parmales</taxon>
        <taxon>Triparmaceae</taxon>
        <taxon>Triparma</taxon>
    </lineage>
</organism>
<dbReference type="Proteomes" id="UP001165065">
    <property type="component" value="Unassembled WGS sequence"/>
</dbReference>
<feature type="compositionally biased region" description="Basic residues" evidence="1">
    <location>
        <begin position="8"/>
        <end position="22"/>
    </location>
</feature>
<dbReference type="OrthoDB" id="1856718at2759"/>
<dbReference type="AlphaFoldDB" id="A0A9W7GB73"/>
<evidence type="ECO:0000313" key="3">
    <source>
        <dbReference type="Proteomes" id="UP001165065"/>
    </source>
</evidence>
<protein>
    <submittedName>
        <fullName evidence="2">Uncharacterized protein</fullName>
    </submittedName>
</protein>
<proteinExistence type="predicted"/>
<gene>
    <name evidence="2" type="ORF">TrCOL_g12996</name>
</gene>